<dbReference type="RefSeq" id="XP_020043217.1">
    <property type="nucleotide sequence ID" value="XM_020187628.1"/>
</dbReference>
<name>A0A8C0WV18_CASCN</name>
<evidence type="ECO:0000256" key="9">
    <source>
        <dbReference type="ARBA" id="ARBA00023136"/>
    </source>
</evidence>
<dbReference type="AlphaFoldDB" id="A0A8C0WV18"/>
<dbReference type="PANTHER" id="PTHR11394:SF68">
    <property type="entry name" value="TASTE RECEPTOR TYPE 2 MEMBER 16"/>
    <property type="match status" value="1"/>
</dbReference>
<keyword evidence="7 16" id="KW-1133">Transmembrane helix</keyword>
<evidence type="ECO:0000256" key="6">
    <source>
        <dbReference type="ARBA" id="ARBA00022692"/>
    </source>
</evidence>
<evidence type="ECO:0000256" key="14">
    <source>
        <dbReference type="RuleBase" id="RU004423"/>
    </source>
</evidence>
<evidence type="ECO:0000256" key="5">
    <source>
        <dbReference type="ARBA" id="ARBA00022606"/>
    </source>
</evidence>
<dbReference type="InterPro" id="IPR007960">
    <property type="entry name" value="TAS2R"/>
</dbReference>
<evidence type="ECO:0000313" key="19">
    <source>
        <dbReference type="RefSeq" id="XP_020043217.1"/>
    </source>
</evidence>
<evidence type="ECO:0000256" key="1">
    <source>
        <dbReference type="ARBA" id="ARBA00004651"/>
    </source>
</evidence>
<dbReference type="SUPFAM" id="SSF81321">
    <property type="entry name" value="Family A G protein-coupled receptor-like"/>
    <property type="match status" value="1"/>
</dbReference>
<dbReference type="OrthoDB" id="9834076at2759"/>
<feature type="transmembrane region" description="Helical" evidence="16">
    <location>
        <begin position="125"/>
        <end position="146"/>
    </location>
</feature>
<keyword evidence="8 15" id="KW-0297">G-protein coupled receptor</keyword>
<evidence type="ECO:0000256" key="3">
    <source>
        <dbReference type="ARBA" id="ARBA00022475"/>
    </source>
</evidence>
<comment type="subcellular location">
    <subcellularLocation>
        <location evidence="1">Cell membrane</location>
        <topology evidence="1">Multi-pass membrane protein</topology>
    </subcellularLocation>
    <subcellularLocation>
        <location evidence="15">Membrane</location>
        <topology evidence="15">Multi-pass membrane protein</topology>
    </subcellularLocation>
</comment>
<organism evidence="17">
    <name type="scientific">Castor canadensis</name>
    <name type="common">American beaver</name>
    <dbReference type="NCBI Taxonomy" id="51338"/>
    <lineage>
        <taxon>Eukaryota</taxon>
        <taxon>Metazoa</taxon>
        <taxon>Chordata</taxon>
        <taxon>Craniata</taxon>
        <taxon>Vertebrata</taxon>
        <taxon>Euteleostomi</taxon>
        <taxon>Mammalia</taxon>
        <taxon>Eutheria</taxon>
        <taxon>Euarchontoglires</taxon>
        <taxon>Glires</taxon>
        <taxon>Rodentia</taxon>
        <taxon>Castorimorpha</taxon>
        <taxon>Castoridae</taxon>
        <taxon>Castor</taxon>
    </lineage>
</organism>
<evidence type="ECO:0000256" key="8">
    <source>
        <dbReference type="ARBA" id="ARBA00023040"/>
    </source>
</evidence>
<evidence type="ECO:0000313" key="17">
    <source>
        <dbReference type="Ensembl" id="ENSCCNP00000016462.1"/>
    </source>
</evidence>
<keyword evidence="3" id="KW-1003">Cell membrane</keyword>
<dbReference type="KEGG" id="ccan:109702221"/>
<dbReference type="GO" id="GO:0004930">
    <property type="term" value="F:G protein-coupled receptor activity"/>
    <property type="evidence" value="ECO:0007669"/>
    <property type="project" value="UniProtKB-KW"/>
</dbReference>
<evidence type="ECO:0000256" key="2">
    <source>
        <dbReference type="ARBA" id="ARBA00007376"/>
    </source>
</evidence>
<evidence type="ECO:0000256" key="15">
    <source>
        <dbReference type="RuleBase" id="RU004424"/>
    </source>
</evidence>
<feature type="transmembrane region" description="Helical" evidence="16">
    <location>
        <begin position="45"/>
        <end position="64"/>
    </location>
</feature>
<dbReference type="CDD" id="cd15017">
    <property type="entry name" value="7tm_TAS2R16"/>
    <property type="match status" value="1"/>
</dbReference>
<reference evidence="19" key="2">
    <citation type="submission" date="2025-04" db="UniProtKB">
        <authorList>
            <consortium name="RefSeq"/>
        </authorList>
    </citation>
    <scope>IDENTIFICATION</scope>
    <source>
        <tissue evidence="19">Leukocyte</tissue>
    </source>
</reference>
<dbReference type="GO" id="GO:0033038">
    <property type="term" value="F:bitter taste receptor activity"/>
    <property type="evidence" value="ECO:0007669"/>
    <property type="project" value="InterPro"/>
</dbReference>
<sequence>MVVTQVNIFFMFIYVLESLTVIAQSSFIVVVLGREWVRVKRLSPLEMILSSLGICRFCLQWASMLYNFLPFFSPSHGFWNISTAWEFTNTLTFWLTSLLAVFYFVKVSSFTHPTFLWLRWRILRLVPWLILSTLMISCVTIIPSVVRNHIQMESTTMEHLYRNRTLTERLKIFEMYFSALQKMIELGIPFLLFLASTTLLMASLIQHLKQMQQHNTSHCNSSMKAQSAALRSLVIFFIFFTSYFLAVLISYLGTMIDKRSWFWVWEVVIYAIVSIHSTLLLLSSPTSKRVLKIKCWGTDAA</sequence>
<dbReference type="PANTHER" id="PTHR11394">
    <property type="entry name" value="TASTE RECEPTOR TYPE 2"/>
    <property type="match status" value="1"/>
</dbReference>
<comment type="subunit">
    <text evidence="13">Interacts with RTP3 and RTP4.</text>
</comment>
<keyword evidence="12 15" id="KW-0807">Transducer</keyword>
<evidence type="ECO:0000256" key="13">
    <source>
        <dbReference type="ARBA" id="ARBA00038817"/>
    </source>
</evidence>
<feature type="transmembrane region" description="Helical" evidence="16">
    <location>
        <begin position="6"/>
        <end position="33"/>
    </location>
</feature>
<reference evidence="17" key="1">
    <citation type="submission" date="2023-09" db="UniProtKB">
        <authorList>
            <consortium name="Ensembl"/>
        </authorList>
    </citation>
    <scope>IDENTIFICATION</scope>
</reference>
<keyword evidence="11" id="KW-0325">Glycoprotein</keyword>
<evidence type="ECO:0000256" key="7">
    <source>
        <dbReference type="ARBA" id="ARBA00022989"/>
    </source>
</evidence>
<keyword evidence="18" id="KW-1185">Reference proteome</keyword>
<comment type="similarity">
    <text evidence="2 14">Belongs to the G-protein coupled receptor T2R family.</text>
</comment>
<evidence type="ECO:0000256" key="11">
    <source>
        <dbReference type="ARBA" id="ARBA00023180"/>
    </source>
</evidence>
<dbReference type="Pfam" id="PF05296">
    <property type="entry name" value="TAS2R"/>
    <property type="match status" value="1"/>
</dbReference>
<proteinExistence type="inferred from homology"/>
<dbReference type="Ensembl" id="ENSCCNT00000021442.1">
    <property type="protein sequence ID" value="ENSCCNP00000016462.1"/>
    <property type="gene ID" value="ENSCCNG00000016765.1"/>
</dbReference>
<evidence type="ECO:0000313" key="18">
    <source>
        <dbReference type="Proteomes" id="UP001732720"/>
    </source>
</evidence>
<accession>A0A8C0WV18</accession>
<gene>
    <name evidence="17 19" type="primary">Tas2r16</name>
</gene>
<dbReference type="FunFam" id="1.20.1070.10:FF:000055">
    <property type="entry name" value="Taste receptor type 2"/>
    <property type="match status" value="1"/>
</dbReference>
<protein>
    <recommendedName>
        <fullName evidence="15">Taste receptor type 2</fullName>
    </recommendedName>
</protein>
<evidence type="ECO:0000256" key="16">
    <source>
        <dbReference type="SAM" id="Phobius"/>
    </source>
</evidence>
<keyword evidence="9 15" id="KW-0472">Membrane</keyword>
<dbReference type="GO" id="GO:0005886">
    <property type="term" value="C:plasma membrane"/>
    <property type="evidence" value="ECO:0007669"/>
    <property type="project" value="UniProtKB-SubCell"/>
</dbReference>
<feature type="transmembrane region" description="Helical" evidence="16">
    <location>
        <begin position="262"/>
        <end position="282"/>
    </location>
</feature>
<evidence type="ECO:0000256" key="12">
    <source>
        <dbReference type="ARBA" id="ARBA00023224"/>
    </source>
</evidence>
<evidence type="ECO:0000256" key="10">
    <source>
        <dbReference type="ARBA" id="ARBA00023170"/>
    </source>
</evidence>
<keyword evidence="6 15" id="KW-0812">Transmembrane</keyword>
<dbReference type="GeneID" id="109702221"/>
<dbReference type="Gene3D" id="1.20.1070.10">
    <property type="entry name" value="Rhodopsin 7-helix transmembrane proteins"/>
    <property type="match status" value="1"/>
</dbReference>
<dbReference type="Proteomes" id="UP001732720">
    <property type="component" value="Chromosome 2"/>
</dbReference>
<feature type="transmembrane region" description="Helical" evidence="16">
    <location>
        <begin position="186"/>
        <end position="205"/>
    </location>
</feature>
<dbReference type="CTD" id="50833"/>
<keyword evidence="5 15" id="KW-0716">Sensory transduction</keyword>
<feature type="transmembrane region" description="Helical" evidence="16">
    <location>
        <begin position="233"/>
        <end position="256"/>
    </location>
</feature>
<evidence type="ECO:0000256" key="4">
    <source>
        <dbReference type="ARBA" id="ARBA00022480"/>
    </source>
</evidence>
<feature type="transmembrane region" description="Helical" evidence="16">
    <location>
        <begin position="84"/>
        <end position="105"/>
    </location>
</feature>
<keyword evidence="4 15" id="KW-0919">Taste</keyword>
<keyword evidence="10 15" id="KW-0675">Receptor</keyword>